<name>A0ABS0H148_9ACTN</name>
<gene>
    <name evidence="3" type="ORF">I0C86_25045</name>
</gene>
<sequence>MATPSQPRHSGYPNQAVSVSGDSQPLLYTPAEAAQRLQVRESWLRKKAAARQVPCTFLGKHLRFSPADLAAIITNAAQPATGRRPRRKPTTTVRDRDLPLPPQRSVHAHRDDHTSGGSSPWHG</sequence>
<proteinExistence type="predicted"/>
<evidence type="ECO:0000256" key="1">
    <source>
        <dbReference type="SAM" id="MobiDB-lite"/>
    </source>
</evidence>
<keyword evidence="4" id="KW-1185">Reference proteome</keyword>
<reference evidence="3 4" key="1">
    <citation type="submission" date="2020-11" db="EMBL/GenBank/DDBJ databases">
        <title>A novel isolate from a Black sea contaminated sediment with potential to produce alkanes: Plantactinospora alkalitolerans sp. nov.</title>
        <authorList>
            <person name="Carro L."/>
            <person name="Veyisoglu A."/>
            <person name="Guven K."/>
            <person name="Schumann P."/>
            <person name="Klenk H.-P."/>
            <person name="Sahin N."/>
        </authorList>
    </citation>
    <scope>NUCLEOTIDE SEQUENCE [LARGE SCALE GENOMIC DNA]</scope>
    <source>
        <strain evidence="3 4">S1510</strain>
    </source>
</reference>
<evidence type="ECO:0000259" key="2">
    <source>
        <dbReference type="Pfam" id="PF12728"/>
    </source>
</evidence>
<organism evidence="3 4">
    <name type="scientific">Plantactinospora alkalitolerans</name>
    <dbReference type="NCBI Taxonomy" id="2789879"/>
    <lineage>
        <taxon>Bacteria</taxon>
        <taxon>Bacillati</taxon>
        <taxon>Actinomycetota</taxon>
        <taxon>Actinomycetes</taxon>
        <taxon>Micromonosporales</taxon>
        <taxon>Micromonosporaceae</taxon>
        <taxon>Plantactinospora</taxon>
    </lineage>
</organism>
<dbReference type="Proteomes" id="UP000638560">
    <property type="component" value="Unassembled WGS sequence"/>
</dbReference>
<protein>
    <submittedName>
        <fullName evidence="3">Helix-turn-helix domain-containing protein</fullName>
    </submittedName>
</protein>
<evidence type="ECO:0000313" key="3">
    <source>
        <dbReference type="EMBL" id="MBF9132191.1"/>
    </source>
</evidence>
<dbReference type="Pfam" id="PF12728">
    <property type="entry name" value="HTH_17"/>
    <property type="match status" value="1"/>
</dbReference>
<evidence type="ECO:0000313" key="4">
    <source>
        <dbReference type="Proteomes" id="UP000638560"/>
    </source>
</evidence>
<comment type="caution">
    <text evidence="3">The sequence shown here is derived from an EMBL/GenBank/DDBJ whole genome shotgun (WGS) entry which is preliminary data.</text>
</comment>
<accession>A0ABS0H148</accession>
<dbReference type="EMBL" id="JADPUN010000224">
    <property type="protein sequence ID" value="MBF9132191.1"/>
    <property type="molecule type" value="Genomic_DNA"/>
</dbReference>
<dbReference type="InterPro" id="IPR041657">
    <property type="entry name" value="HTH_17"/>
</dbReference>
<dbReference type="RefSeq" id="WP_196203728.1">
    <property type="nucleotide sequence ID" value="NZ_JADPUN010000224.1"/>
</dbReference>
<feature type="region of interest" description="Disordered" evidence="1">
    <location>
        <begin position="1"/>
        <end position="23"/>
    </location>
</feature>
<feature type="region of interest" description="Disordered" evidence="1">
    <location>
        <begin position="75"/>
        <end position="123"/>
    </location>
</feature>
<feature type="domain" description="Helix-turn-helix" evidence="2">
    <location>
        <begin position="27"/>
        <end position="74"/>
    </location>
</feature>